<sequence length="224" mass="24544">MTRRDDEPTFFVLDYVTITRDPRTQLVVAIGGGPRAAGILQTAGGFHSAPSAARDYHRLPHHMPVEHQRHGATAAAHALLLAGYSVHLDPSLNTLTAPDGDRQAARRYLDLLAERARAAKTEQDVAVVLAEIAAPEEGLLPQLVQSLISTWATWGERRREAGLDEGPADQLMEITSSLSNHARRITQIRNQAARHTPPAAAPRRPSRLQPSRPRRLRDGDSPDP</sequence>
<proteinExistence type="predicted"/>
<comment type="caution">
    <text evidence="2">The sequence shown here is derived from an EMBL/GenBank/DDBJ whole genome shotgun (WGS) entry which is preliminary data.</text>
</comment>
<dbReference type="Proteomes" id="UP001183777">
    <property type="component" value="Unassembled WGS sequence"/>
</dbReference>
<name>A0ABU2RNP9_9ACTN</name>
<evidence type="ECO:0000313" key="3">
    <source>
        <dbReference type="Proteomes" id="UP001183777"/>
    </source>
</evidence>
<organism evidence="2 3">
    <name type="scientific">Streptomyces salyersiae</name>
    <dbReference type="NCBI Taxonomy" id="3075530"/>
    <lineage>
        <taxon>Bacteria</taxon>
        <taxon>Bacillati</taxon>
        <taxon>Actinomycetota</taxon>
        <taxon>Actinomycetes</taxon>
        <taxon>Kitasatosporales</taxon>
        <taxon>Streptomycetaceae</taxon>
        <taxon>Streptomyces</taxon>
    </lineage>
</organism>
<dbReference type="EMBL" id="JAVREX010000010">
    <property type="protein sequence ID" value="MDT0430471.1"/>
    <property type="molecule type" value="Genomic_DNA"/>
</dbReference>
<gene>
    <name evidence="2" type="ORF">RM649_22835</name>
</gene>
<accession>A0ABU2RNP9</accession>
<feature type="compositionally biased region" description="Low complexity" evidence="1">
    <location>
        <begin position="191"/>
        <end position="211"/>
    </location>
</feature>
<keyword evidence="3" id="KW-1185">Reference proteome</keyword>
<reference evidence="3" key="1">
    <citation type="submission" date="2023-07" db="EMBL/GenBank/DDBJ databases">
        <title>30 novel species of actinomycetes from the DSMZ collection.</title>
        <authorList>
            <person name="Nouioui I."/>
        </authorList>
    </citation>
    <scope>NUCLEOTIDE SEQUENCE [LARGE SCALE GENOMIC DNA]</scope>
    <source>
        <strain evidence="3">DSM 41770</strain>
    </source>
</reference>
<feature type="region of interest" description="Disordered" evidence="1">
    <location>
        <begin position="190"/>
        <end position="224"/>
    </location>
</feature>
<evidence type="ECO:0000256" key="1">
    <source>
        <dbReference type="SAM" id="MobiDB-lite"/>
    </source>
</evidence>
<protein>
    <submittedName>
        <fullName evidence="2">Uncharacterized protein</fullName>
    </submittedName>
</protein>
<evidence type="ECO:0000313" key="2">
    <source>
        <dbReference type="EMBL" id="MDT0430471.1"/>
    </source>
</evidence>
<dbReference type="RefSeq" id="WP_311659302.1">
    <property type="nucleotide sequence ID" value="NZ_JAVREX010000010.1"/>
</dbReference>